<protein>
    <submittedName>
        <fullName evidence="1">Uncharacterized protein</fullName>
    </submittedName>
</protein>
<keyword evidence="2" id="KW-1185">Reference proteome</keyword>
<dbReference type="AlphaFoldDB" id="A0A3N4M3R1"/>
<sequence length="79" mass="9024">MCGLFPPQKKKKSQKAKESSLSLFKFYRNITPPPMLSPFLLLLLPTLPLPPSHYWNRTRKPSLCNRRVAGGKRSRESGV</sequence>
<organism evidence="1 2">
    <name type="scientific">Terfezia boudieri ATCC MYA-4762</name>
    <dbReference type="NCBI Taxonomy" id="1051890"/>
    <lineage>
        <taxon>Eukaryota</taxon>
        <taxon>Fungi</taxon>
        <taxon>Dikarya</taxon>
        <taxon>Ascomycota</taxon>
        <taxon>Pezizomycotina</taxon>
        <taxon>Pezizomycetes</taxon>
        <taxon>Pezizales</taxon>
        <taxon>Pezizaceae</taxon>
        <taxon>Terfezia</taxon>
    </lineage>
</organism>
<proteinExistence type="predicted"/>
<evidence type="ECO:0000313" key="1">
    <source>
        <dbReference type="EMBL" id="RPB27992.1"/>
    </source>
</evidence>
<dbReference type="Proteomes" id="UP000267821">
    <property type="component" value="Unassembled WGS sequence"/>
</dbReference>
<reference evidence="1 2" key="1">
    <citation type="journal article" date="2018" name="Nat. Ecol. Evol.">
        <title>Pezizomycetes genomes reveal the molecular basis of ectomycorrhizal truffle lifestyle.</title>
        <authorList>
            <person name="Murat C."/>
            <person name="Payen T."/>
            <person name="Noel B."/>
            <person name="Kuo A."/>
            <person name="Morin E."/>
            <person name="Chen J."/>
            <person name="Kohler A."/>
            <person name="Krizsan K."/>
            <person name="Balestrini R."/>
            <person name="Da Silva C."/>
            <person name="Montanini B."/>
            <person name="Hainaut M."/>
            <person name="Levati E."/>
            <person name="Barry K.W."/>
            <person name="Belfiori B."/>
            <person name="Cichocki N."/>
            <person name="Clum A."/>
            <person name="Dockter R.B."/>
            <person name="Fauchery L."/>
            <person name="Guy J."/>
            <person name="Iotti M."/>
            <person name="Le Tacon F."/>
            <person name="Lindquist E.A."/>
            <person name="Lipzen A."/>
            <person name="Malagnac F."/>
            <person name="Mello A."/>
            <person name="Molinier V."/>
            <person name="Miyauchi S."/>
            <person name="Poulain J."/>
            <person name="Riccioni C."/>
            <person name="Rubini A."/>
            <person name="Sitrit Y."/>
            <person name="Splivallo R."/>
            <person name="Traeger S."/>
            <person name="Wang M."/>
            <person name="Zifcakova L."/>
            <person name="Wipf D."/>
            <person name="Zambonelli A."/>
            <person name="Paolocci F."/>
            <person name="Nowrousian M."/>
            <person name="Ottonello S."/>
            <person name="Baldrian P."/>
            <person name="Spatafora J.W."/>
            <person name="Henrissat B."/>
            <person name="Nagy L.G."/>
            <person name="Aury J.M."/>
            <person name="Wincker P."/>
            <person name="Grigoriev I.V."/>
            <person name="Bonfante P."/>
            <person name="Martin F.M."/>
        </authorList>
    </citation>
    <scope>NUCLEOTIDE SEQUENCE [LARGE SCALE GENOMIC DNA]</scope>
    <source>
        <strain evidence="1 2">ATCC MYA-4762</strain>
    </source>
</reference>
<evidence type="ECO:0000313" key="2">
    <source>
        <dbReference type="Proteomes" id="UP000267821"/>
    </source>
</evidence>
<accession>A0A3N4M3R1</accession>
<dbReference type="InParanoid" id="A0A3N4M3R1"/>
<name>A0A3N4M3R1_9PEZI</name>
<gene>
    <name evidence="1" type="ORF">L211DRAFT_834004</name>
</gene>
<dbReference type="EMBL" id="ML121530">
    <property type="protein sequence ID" value="RPB27992.1"/>
    <property type="molecule type" value="Genomic_DNA"/>
</dbReference>